<dbReference type="OrthoDB" id="7273732at2"/>
<name>A0A7W9F4H1_9SPHN</name>
<dbReference type="InterPro" id="IPR047114">
    <property type="entry name" value="YciF"/>
</dbReference>
<dbReference type="InterPro" id="IPR010287">
    <property type="entry name" value="DUF892_YciF-like"/>
</dbReference>
<dbReference type="PANTHER" id="PTHR30565">
    <property type="entry name" value="PROTEIN YCIF"/>
    <property type="match status" value="1"/>
</dbReference>
<dbReference type="AlphaFoldDB" id="A0A7W9F4H1"/>
<organism evidence="1 2">
    <name type="scientific">Sphingomonas prati</name>
    <dbReference type="NCBI Taxonomy" id="1843237"/>
    <lineage>
        <taxon>Bacteria</taxon>
        <taxon>Pseudomonadati</taxon>
        <taxon>Pseudomonadota</taxon>
        <taxon>Alphaproteobacteria</taxon>
        <taxon>Sphingomonadales</taxon>
        <taxon>Sphingomonadaceae</taxon>
        <taxon>Sphingomonas</taxon>
    </lineage>
</organism>
<sequence length="174" mass="19057">MANPQDTLRQLFVTGATNLHAVEKQALSIMSPQIARIEHYPDVADRLRLHVDETNRQIERLDEILAPFGTSGSTLKDIGLSLSGGMAALAHSIAGDEILKDSFANYAFEHFEIAAYKSLLTLAEDAGLTHEMSLLQESLREEQSMAQWIDEALPAVTRRYAALYAESGAGTAKI</sequence>
<proteinExistence type="predicted"/>
<evidence type="ECO:0000313" key="2">
    <source>
        <dbReference type="Proteomes" id="UP000546701"/>
    </source>
</evidence>
<dbReference type="InterPro" id="IPR012347">
    <property type="entry name" value="Ferritin-like"/>
</dbReference>
<dbReference type="Pfam" id="PF05974">
    <property type="entry name" value="DUF892"/>
    <property type="match status" value="1"/>
</dbReference>
<dbReference type="RefSeq" id="WP_157177020.1">
    <property type="nucleotide sequence ID" value="NZ_BMJP01000005.1"/>
</dbReference>
<evidence type="ECO:0000313" key="1">
    <source>
        <dbReference type="EMBL" id="MBB5730460.1"/>
    </source>
</evidence>
<dbReference type="PANTHER" id="PTHR30565:SF9">
    <property type="entry name" value="PROTEIN YCIF"/>
    <property type="match status" value="1"/>
</dbReference>
<comment type="caution">
    <text evidence="1">The sequence shown here is derived from an EMBL/GenBank/DDBJ whole genome shotgun (WGS) entry which is preliminary data.</text>
</comment>
<dbReference type="EMBL" id="JACIJR010000007">
    <property type="protein sequence ID" value="MBB5730460.1"/>
    <property type="molecule type" value="Genomic_DNA"/>
</dbReference>
<dbReference type="InterPro" id="IPR009078">
    <property type="entry name" value="Ferritin-like_SF"/>
</dbReference>
<reference evidence="1 2" key="1">
    <citation type="submission" date="2020-08" db="EMBL/GenBank/DDBJ databases">
        <title>Genomic Encyclopedia of Type Strains, Phase IV (KMG-IV): sequencing the most valuable type-strain genomes for metagenomic binning, comparative biology and taxonomic classification.</title>
        <authorList>
            <person name="Goeker M."/>
        </authorList>
    </citation>
    <scope>NUCLEOTIDE SEQUENCE [LARGE SCALE GENOMIC DNA]</scope>
    <source>
        <strain evidence="1 2">DSM 103336</strain>
    </source>
</reference>
<dbReference type="Gene3D" id="1.20.1260.10">
    <property type="match status" value="1"/>
</dbReference>
<gene>
    <name evidence="1" type="ORF">FHS99_002963</name>
</gene>
<accession>A0A7W9F4H1</accession>
<protein>
    <submittedName>
        <fullName evidence="1">Ferritin-like metal-binding protein YciE</fullName>
    </submittedName>
</protein>
<dbReference type="Proteomes" id="UP000546701">
    <property type="component" value="Unassembled WGS sequence"/>
</dbReference>
<dbReference type="SUPFAM" id="SSF47240">
    <property type="entry name" value="Ferritin-like"/>
    <property type="match status" value="1"/>
</dbReference>
<keyword evidence="2" id="KW-1185">Reference proteome</keyword>